<dbReference type="EMBL" id="PYGI01000006">
    <property type="protein sequence ID" value="PSL14878.1"/>
    <property type="molecule type" value="Genomic_DNA"/>
</dbReference>
<sequence>MRLVILRHAEAYAGADDDPLRQLTPHGQAQSHVMRGQLESLLGDYRVLSSPWERARTTAGALTLPADLDTSEQLVPTGRMAVVAAALEPFFASERPLVVVTHQPLCGRLIHWLSDGSQQSLPIAPCSGALLELDWPAAGMGRLIRWLDADPSS</sequence>
<keyword evidence="2" id="KW-1185">Reference proteome</keyword>
<gene>
    <name evidence="1" type="ORF">CLV44_10654</name>
</gene>
<reference evidence="1 2" key="1">
    <citation type="submission" date="2018-03" db="EMBL/GenBank/DDBJ databases">
        <title>Genomic Encyclopedia of Archaeal and Bacterial Type Strains, Phase II (KMG-II): from individual species to whole genera.</title>
        <authorList>
            <person name="Goeker M."/>
        </authorList>
    </citation>
    <scope>NUCLEOTIDE SEQUENCE [LARGE SCALE GENOMIC DNA]</scope>
    <source>
        <strain evidence="1 2">DSM 17586</strain>
    </source>
</reference>
<organism evidence="1 2">
    <name type="scientific">Marinobacterium halophilum</name>
    <dbReference type="NCBI Taxonomy" id="267374"/>
    <lineage>
        <taxon>Bacteria</taxon>
        <taxon>Pseudomonadati</taxon>
        <taxon>Pseudomonadota</taxon>
        <taxon>Gammaproteobacteria</taxon>
        <taxon>Oceanospirillales</taxon>
        <taxon>Oceanospirillaceae</taxon>
        <taxon>Marinobacterium</taxon>
    </lineage>
</organism>
<dbReference type="OrthoDB" id="280692at2"/>
<dbReference type="RefSeq" id="WP_106591102.1">
    <property type="nucleotide sequence ID" value="NZ_PYGI01000006.1"/>
</dbReference>
<dbReference type="Proteomes" id="UP000242133">
    <property type="component" value="Unassembled WGS sequence"/>
</dbReference>
<evidence type="ECO:0000313" key="2">
    <source>
        <dbReference type="Proteomes" id="UP000242133"/>
    </source>
</evidence>
<dbReference type="CDD" id="cd07040">
    <property type="entry name" value="HP"/>
    <property type="match status" value="1"/>
</dbReference>
<proteinExistence type="predicted"/>
<dbReference type="InterPro" id="IPR013078">
    <property type="entry name" value="His_Pase_superF_clade-1"/>
</dbReference>
<dbReference type="Gene3D" id="3.40.50.1240">
    <property type="entry name" value="Phosphoglycerate mutase-like"/>
    <property type="match status" value="1"/>
</dbReference>
<dbReference type="SUPFAM" id="SSF53254">
    <property type="entry name" value="Phosphoglycerate mutase-like"/>
    <property type="match status" value="1"/>
</dbReference>
<comment type="caution">
    <text evidence="1">The sequence shown here is derived from an EMBL/GenBank/DDBJ whole genome shotgun (WGS) entry which is preliminary data.</text>
</comment>
<evidence type="ECO:0000313" key="1">
    <source>
        <dbReference type="EMBL" id="PSL14878.1"/>
    </source>
</evidence>
<dbReference type="SMART" id="SM00855">
    <property type="entry name" value="PGAM"/>
    <property type="match status" value="1"/>
</dbReference>
<accession>A0A2P8EZJ4</accession>
<protein>
    <submittedName>
        <fullName evidence="1">Phosphohistidine phosphatase SixA</fullName>
    </submittedName>
</protein>
<name>A0A2P8EZJ4_9GAMM</name>
<dbReference type="AlphaFoldDB" id="A0A2P8EZJ4"/>
<dbReference type="InterPro" id="IPR029033">
    <property type="entry name" value="His_PPase_superfam"/>
</dbReference>